<sequence>MHCNMKLKIFLLAIVLFTIFFFILTSCSYGDKNTIEEKLQKVLDEGISKYDVRGVSAVVIFPDQKVWKGVSGTSYDTVSMKSDMLFAIGSITKNVVAALTLKLAEEGMLSLDDPLSKWLPSYPYVDSTITIRQLLNHTSGIYMFWDNQEIWDDLKKDREKIWTPEEVLSYIKEPCFAPGEGWRYSNTNYLLLAMIIEKATGSNLSTEFRKRFWQPLNIENAYLSIEEVIPDNQAHVYGDNFNNDGSNLDLTFLPRASHESITYGSAGLFMTAEDLAHWCNALFEGEVLRRRSMDEMLQCIF</sequence>
<dbReference type="SUPFAM" id="SSF56601">
    <property type="entry name" value="beta-lactamase/transpeptidase-like"/>
    <property type="match status" value="1"/>
</dbReference>
<dbReference type="PROSITE" id="PS51257">
    <property type="entry name" value="PROKAR_LIPOPROTEIN"/>
    <property type="match status" value="1"/>
</dbReference>
<dbReference type="EMBL" id="BART01000221">
    <property type="protein sequence ID" value="GAG67976.1"/>
    <property type="molecule type" value="Genomic_DNA"/>
</dbReference>
<reference evidence="2" key="1">
    <citation type="journal article" date="2014" name="Front. Microbiol.">
        <title>High frequency of phylogenetically diverse reductive dehalogenase-homologous genes in deep subseafloor sedimentary metagenomes.</title>
        <authorList>
            <person name="Kawai M."/>
            <person name="Futagami T."/>
            <person name="Toyoda A."/>
            <person name="Takaki Y."/>
            <person name="Nishi S."/>
            <person name="Hori S."/>
            <person name="Arai W."/>
            <person name="Tsubouchi T."/>
            <person name="Morono Y."/>
            <person name="Uchiyama I."/>
            <person name="Ito T."/>
            <person name="Fujiyama A."/>
            <person name="Inagaki F."/>
            <person name="Takami H."/>
        </authorList>
    </citation>
    <scope>NUCLEOTIDE SEQUENCE</scope>
    <source>
        <strain evidence="2">Expedition CK06-06</strain>
    </source>
</reference>
<comment type="caution">
    <text evidence="2">The sequence shown here is derived from an EMBL/GenBank/DDBJ whole genome shotgun (WGS) entry which is preliminary data.</text>
</comment>
<name>X1B7M7_9ZZZZ</name>
<dbReference type="InterPro" id="IPR012338">
    <property type="entry name" value="Beta-lactam/transpept-like"/>
</dbReference>
<gene>
    <name evidence="2" type="ORF">S01H4_01262</name>
</gene>
<protein>
    <recommendedName>
        <fullName evidence="1">Beta-lactamase-related domain-containing protein</fullName>
    </recommendedName>
</protein>
<accession>X1B7M7</accession>
<dbReference type="InterPro" id="IPR050491">
    <property type="entry name" value="AmpC-like"/>
</dbReference>
<dbReference type="PANTHER" id="PTHR46825">
    <property type="entry name" value="D-ALANYL-D-ALANINE-CARBOXYPEPTIDASE/ENDOPEPTIDASE AMPH"/>
    <property type="match status" value="1"/>
</dbReference>
<dbReference type="Pfam" id="PF00144">
    <property type="entry name" value="Beta-lactamase"/>
    <property type="match status" value="1"/>
</dbReference>
<evidence type="ECO:0000313" key="2">
    <source>
        <dbReference type="EMBL" id="GAG67976.1"/>
    </source>
</evidence>
<dbReference type="AlphaFoldDB" id="X1B7M7"/>
<feature type="domain" description="Beta-lactamase-related" evidence="1">
    <location>
        <begin position="40"/>
        <end position="296"/>
    </location>
</feature>
<dbReference type="PANTHER" id="PTHR46825:SF7">
    <property type="entry name" value="D-ALANYL-D-ALANINE CARBOXYPEPTIDASE"/>
    <property type="match status" value="1"/>
</dbReference>
<proteinExistence type="predicted"/>
<evidence type="ECO:0000259" key="1">
    <source>
        <dbReference type="Pfam" id="PF00144"/>
    </source>
</evidence>
<organism evidence="2">
    <name type="scientific">marine sediment metagenome</name>
    <dbReference type="NCBI Taxonomy" id="412755"/>
    <lineage>
        <taxon>unclassified sequences</taxon>
        <taxon>metagenomes</taxon>
        <taxon>ecological metagenomes</taxon>
    </lineage>
</organism>
<dbReference type="InterPro" id="IPR001466">
    <property type="entry name" value="Beta-lactam-related"/>
</dbReference>
<dbReference type="Gene3D" id="3.40.710.10">
    <property type="entry name" value="DD-peptidase/beta-lactamase superfamily"/>
    <property type="match status" value="1"/>
</dbReference>